<dbReference type="AlphaFoldDB" id="A0A8S1EAH4"/>
<sequence>MSRAAVVIVIYVSADRTLDSIESVRVKMVLFVPCTTSSIVSSLSTSTTQQQDFCYELTTSTTTNISSDDGIENRKKSQPIPVRGFSNSAWRRFDDHSTCPLERLPSPLATSAESVGSIKSSCSSRSSAEREVERAQRRELLDVSLGKLRNESNMPLRKHLLVFNTVKALQRDLDMLDDEELYCSLVGIVNEPAVDDRHMEVDECNWFVKNRDTSTMAHGTIGAPPKREELVDESRYEPVTFGNEFEMEDVNESDTNILSGTNTWSWTNENSFFDSFHESRKESSLFGLSLSSARTTSWLDSMTTEESNDDHLANVSLFGLGGQSAWSLGDSAGFDLWGAADPLGSARIDMQHLFPSQLLLQA</sequence>
<evidence type="ECO:0008006" key="3">
    <source>
        <dbReference type="Google" id="ProtNLM"/>
    </source>
</evidence>
<reference evidence="1 2" key="1">
    <citation type="submission" date="2020-04" db="EMBL/GenBank/DDBJ databases">
        <authorList>
            <person name="Laetsch R D."/>
            <person name="Stevens L."/>
            <person name="Kumar S."/>
            <person name="Blaxter L. M."/>
        </authorList>
    </citation>
    <scope>NUCLEOTIDE SEQUENCE [LARGE SCALE GENOMIC DNA]</scope>
</reference>
<dbReference type="EMBL" id="CADEPM010000001">
    <property type="protein sequence ID" value="CAB3397736.1"/>
    <property type="molecule type" value="Genomic_DNA"/>
</dbReference>
<protein>
    <recommendedName>
        <fullName evidence="3">SERTA domain-containing protein</fullName>
    </recommendedName>
</protein>
<gene>
    <name evidence="1" type="ORF">CBOVIS_LOCUS1105</name>
</gene>
<accession>A0A8S1EAH4</accession>
<dbReference type="Proteomes" id="UP000494206">
    <property type="component" value="Unassembled WGS sequence"/>
</dbReference>
<evidence type="ECO:0000313" key="1">
    <source>
        <dbReference type="EMBL" id="CAB3397736.1"/>
    </source>
</evidence>
<organism evidence="1 2">
    <name type="scientific">Caenorhabditis bovis</name>
    <dbReference type="NCBI Taxonomy" id="2654633"/>
    <lineage>
        <taxon>Eukaryota</taxon>
        <taxon>Metazoa</taxon>
        <taxon>Ecdysozoa</taxon>
        <taxon>Nematoda</taxon>
        <taxon>Chromadorea</taxon>
        <taxon>Rhabditida</taxon>
        <taxon>Rhabditina</taxon>
        <taxon>Rhabditomorpha</taxon>
        <taxon>Rhabditoidea</taxon>
        <taxon>Rhabditidae</taxon>
        <taxon>Peloderinae</taxon>
        <taxon>Caenorhabditis</taxon>
    </lineage>
</organism>
<keyword evidence="2" id="KW-1185">Reference proteome</keyword>
<dbReference type="OrthoDB" id="5810123at2759"/>
<comment type="caution">
    <text evidence="1">The sequence shown here is derived from an EMBL/GenBank/DDBJ whole genome shotgun (WGS) entry which is preliminary data.</text>
</comment>
<evidence type="ECO:0000313" key="2">
    <source>
        <dbReference type="Proteomes" id="UP000494206"/>
    </source>
</evidence>
<proteinExistence type="predicted"/>
<name>A0A8S1EAH4_9PELO</name>